<evidence type="ECO:0000256" key="1">
    <source>
        <dbReference type="SAM" id="MobiDB-lite"/>
    </source>
</evidence>
<name>A0AAP0BU40_9ASPA</name>
<dbReference type="AlphaFoldDB" id="A0AAP0BU40"/>
<feature type="compositionally biased region" description="Basic residues" evidence="1">
    <location>
        <begin position="108"/>
        <end position="117"/>
    </location>
</feature>
<accession>A0AAP0BU40</accession>
<reference evidence="3 4" key="1">
    <citation type="journal article" date="2022" name="Nat. Plants">
        <title>Genomes of leafy and leafless Platanthera orchids illuminate the evolution of mycoheterotrophy.</title>
        <authorList>
            <person name="Li M.H."/>
            <person name="Liu K.W."/>
            <person name="Li Z."/>
            <person name="Lu H.C."/>
            <person name="Ye Q.L."/>
            <person name="Zhang D."/>
            <person name="Wang J.Y."/>
            <person name="Li Y.F."/>
            <person name="Zhong Z.M."/>
            <person name="Liu X."/>
            <person name="Yu X."/>
            <person name="Liu D.K."/>
            <person name="Tu X.D."/>
            <person name="Liu B."/>
            <person name="Hao Y."/>
            <person name="Liao X.Y."/>
            <person name="Jiang Y.T."/>
            <person name="Sun W.H."/>
            <person name="Chen J."/>
            <person name="Chen Y.Q."/>
            <person name="Ai Y."/>
            <person name="Zhai J.W."/>
            <person name="Wu S.S."/>
            <person name="Zhou Z."/>
            <person name="Hsiao Y.Y."/>
            <person name="Wu W.L."/>
            <person name="Chen Y.Y."/>
            <person name="Lin Y.F."/>
            <person name="Hsu J.L."/>
            <person name="Li C.Y."/>
            <person name="Wang Z.W."/>
            <person name="Zhao X."/>
            <person name="Zhong W.Y."/>
            <person name="Ma X.K."/>
            <person name="Ma L."/>
            <person name="Huang J."/>
            <person name="Chen G.Z."/>
            <person name="Huang M.Z."/>
            <person name="Huang L."/>
            <person name="Peng D.H."/>
            <person name="Luo Y.B."/>
            <person name="Zou S.Q."/>
            <person name="Chen S.P."/>
            <person name="Lan S."/>
            <person name="Tsai W.C."/>
            <person name="Van de Peer Y."/>
            <person name="Liu Z.J."/>
        </authorList>
    </citation>
    <scope>NUCLEOTIDE SEQUENCE [LARGE SCALE GENOMIC DNA]</scope>
    <source>
        <strain evidence="3">Lor287</strain>
    </source>
</reference>
<dbReference type="InterPro" id="IPR008889">
    <property type="entry name" value="VQ"/>
</dbReference>
<feature type="compositionally biased region" description="Low complexity" evidence="1">
    <location>
        <begin position="95"/>
        <end position="107"/>
    </location>
</feature>
<keyword evidence="4" id="KW-1185">Reference proteome</keyword>
<sequence length="303" mass="31830">MKSATFLRQSFPAHMSMDSATSESFQSSNGGGDFDDFDSRAPPPDSISSFLAPSPPQPSRSLFNPFPSHHPPSFLSDLDVSSWPPPLPQPPLASPPAAASSSAAGPRSSKKRARASRRAPTTVLTTDTSNFRAMVQEFTGIPAPPFATSSSFSRPRLDLFHSAASAPAFLLRPFAQKIQPAAPSSSNSVGIPSNTLPSSASIQNQNLFFSSQDPLLNLQSMLQEQQRAMALCQWPASGYAGGELGSVIAGASVDSESKRTGNCKSVHAGSSHAEKQQPEGFSTTSPANARGEGGVDGWHISSD</sequence>
<dbReference type="EMBL" id="JBBWWQ010000003">
    <property type="protein sequence ID" value="KAK8951061.1"/>
    <property type="molecule type" value="Genomic_DNA"/>
</dbReference>
<gene>
    <name evidence="3" type="ORF">KSP39_PZI003479</name>
</gene>
<evidence type="ECO:0000259" key="2">
    <source>
        <dbReference type="Pfam" id="PF05678"/>
    </source>
</evidence>
<feature type="compositionally biased region" description="Pro residues" evidence="1">
    <location>
        <begin position="83"/>
        <end position="94"/>
    </location>
</feature>
<feature type="compositionally biased region" description="Low complexity" evidence="1">
    <location>
        <begin position="61"/>
        <end position="76"/>
    </location>
</feature>
<feature type="region of interest" description="Disordered" evidence="1">
    <location>
        <begin position="257"/>
        <end position="303"/>
    </location>
</feature>
<evidence type="ECO:0000313" key="3">
    <source>
        <dbReference type="EMBL" id="KAK8951061.1"/>
    </source>
</evidence>
<comment type="caution">
    <text evidence="3">The sequence shown here is derived from an EMBL/GenBank/DDBJ whole genome shotgun (WGS) entry which is preliminary data.</text>
</comment>
<dbReference type="PANTHER" id="PTHR33179">
    <property type="entry name" value="VQ MOTIF-CONTAINING PROTEIN"/>
    <property type="match status" value="1"/>
</dbReference>
<dbReference type="PANTHER" id="PTHR33179:SF4">
    <property type="entry name" value="VQ MOTIF-CONTAINING PROTEIN"/>
    <property type="match status" value="1"/>
</dbReference>
<feature type="region of interest" description="Disordered" evidence="1">
    <location>
        <begin position="1"/>
        <end position="128"/>
    </location>
</feature>
<dbReference type="Proteomes" id="UP001418222">
    <property type="component" value="Unassembled WGS sequence"/>
</dbReference>
<protein>
    <recommendedName>
        <fullName evidence="2">VQ domain-containing protein</fullName>
    </recommendedName>
</protein>
<dbReference type="InterPro" id="IPR039609">
    <property type="entry name" value="VQ_15/22"/>
</dbReference>
<dbReference type="Pfam" id="PF05678">
    <property type="entry name" value="VQ"/>
    <property type="match status" value="1"/>
</dbReference>
<organism evidence="3 4">
    <name type="scientific">Platanthera zijinensis</name>
    <dbReference type="NCBI Taxonomy" id="2320716"/>
    <lineage>
        <taxon>Eukaryota</taxon>
        <taxon>Viridiplantae</taxon>
        <taxon>Streptophyta</taxon>
        <taxon>Embryophyta</taxon>
        <taxon>Tracheophyta</taxon>
        <taxon>Spermatophyta</taxon>
        <taxon>Magnoliopsida</taxon>
        <taxon>Liliopsida</taxon>
        <taxon>Asparagales</taxon>
        <taxon>Orchidaceae</taxon>
        <taxon>Orchidoideae</taxon>
        <taxon>Orchideae</taxon>
        <taxon>Orchidinae</taxon>
        <taxon>Platanthera</taxon>
    </lineage>
</organism>
<proteinExistence type="predicted"/>
<feature type="domain" description="VQ" evidence="2">
    <location>
        <begin position="118"/>
        <end position="145"/>
    </location>
</feature>
<evidence type="ECO:0000313" key="4">
    <source>
        <dbReference type="Proteomes" id="UP001418222"/>
    </source>
</evidence>